<dbReference type="EMBL" id="DF973692">
    <property type="protein sequence ID" value="GAU37863.1"/>
    <property type="molecule type" value="Genomic_DNA"/>
</dbReference>
<protein>
    <recommendedName>
        <fullName evidence="1">Reverse transcriptase zinc-binding domain-containing protein</fullName>
    </recommendedName>
</protein>
<gene>
    <name evidence="2" type="ORF">TSUD_22790</name>
</gene>
<sequence>MDDAEKLVWHSRVPLKVSIFAWRLLHDRLPTKANLVTRGILSPAAHFCVSAIESAHHLFISCSTFGSLWALVRSWIDITPVESTTLRDHFV</sequence>
<dbReference type="AlphaFoldDB" id="A0A2Z6N738"/>
<organism evidence="2 3">
    <name type="scientific">Trifolium subterraneum</name>
    <name type="common">Subterranean clover</name>
    <dbReference type="NCBI Taxonomy" id="3900"/>
    <lineage>
        <taxon>Eukaryota</taxon>
        <taxon>Viridiplantae</taxon>
        <taxon>Streptophyta</taxon>
        <taxon>Embryophyta</taxon>
        <taxon>Tracheophyta</taxon>
        <taxon>Spermatophyta</taxon>
        <taxon>Magnoliopsida</taxon>
        <taxon>eudicotyledons</taxon>
        <taxon>Gunneridae</taxon>
        <taxon>Pentapetalae</taxon>
        <taxon>rosids</taxon>
        <taxon>fabids</taxon>
        <taxon>Fabales</taxon>
        <taxon>Fabaceae</taxon>
        <taxon>Papilionoideae</taxon>
        <taxon>50 kb inversion clade</taxon>
        <taxon>NPAAA clade</taxon>
        <taxon>Hologalegina</taxon>
        <taxon>IRL clade</taxon>
        <taxon>Trifolieae</taxon>
        <taxon>Trifolium</taxon>
    </lineage>
</organism>
<evidence type="ECO:0000313" key="3">
    <source>
        <dbReference type="Proteomes" id="UP000242715"/>
    </source>
</evidence>
<dbReference type="OrthoDB" id="1681958at2759"/>
<accession>A0A2Z6N738</accession>
<feature type="domain" description="Reverse transcriptase zinc-binding" evidence="1">
    <location>
        <begin position="4"/>
        <end position="69"/>
    </location>
</feature>
<dbReference type="Pfam" id="PF13966">
    <property type="entry name" value="zf-RVT"/>
    <property type="match status" value="1"/>
</dbReference>
<dbReference type="InterPro" id="IPR026960">
    <property type="entry name" value="RVT-Znf"/>
</dbReference>
<evidence type="ECO:0000259" key="1">
    <source>
        <dbReference type="Pfam" id="PF13966"/>
    </source>
</evidence>
<proteinExistence type="predicted"/>
<dbReference type="Proteomes" id="UP000242715">
    <property type="component" value="Unassembled WGS sequence"/>
</dbReference>
<name>A0A2Z6N738_TRISU</name>
<reference evidence="3" key="1">
    <citation type="journal article" date="2017" name="Front. Plant Sci.">
        <title>Climate Clever Clovers: New Paradigm to Reduce the Environmental Footprint of Ruminants by Breeding Low Methanogenic Forages Utilizing Haplotype Variation.</title>
        <authorList>
            <person name="Kaur P."/>
            <person name="Appels R."/>
            <person name="Bayer P.E."/>
            <person name="Keeble-Gagnere G."/>
            <person name="Wang J."/>
            <person name="Hirakawa H."/>
            <person name="Shirasawa K."/>
            <person name="Vercoe P."/>
            <person name="Stefanova K."/>
            <person name="Durmic Z."/>
            <person name="Nichols P."/>
            <person name="Revell C."/>
            <person name="Isobe S.N."/>
            <person name="Edwards D."/>
            <person name="Erskine W."/>
        </authorList>
    </citation>
    <scope>NUCLEOTIDE SEQUENCE [LARGE SCALE GENOMIC DNA]</scope>
    <source>
        <strain evidence="3">cv. Daliak</strain>
    </source>
</reference>
<keyword evidence="3" id="KW-1185">Reference proteome</keyword>
<evidence type="ECO:0000313" key="2">
    <source>
        <dbReference type="EMBL" id="GAU37863.1"/>
    </source>
</evidence>